<dbReference type="InterPro" id="IPR029063">
    <property type="entry name" value="SAM-dependent_MTases_sf"/>
</dbReference>
<keyword evidence="2" id="KW-0808">Transferase</keyword>
<dbReference type="KEGG" id="wdi:H9L19_07370"/>
<dbReference type="InterPro" id="IPR052933">
    <property type="entry name" value="DNA_Protect_Modify"/>
</dbReference>
<dbReference type="Proteomes" id="UP000515800">
    <property type="component" value="Chromosome"/>
</dbReference>
<sequence length="334" mass="37347">MFEQIENTVNSLKSLQKTIETRLDLSAIDTLIVIFSQMLGQDDETLQLLDAQERQTLVKEITHSGFEQLNGQDKRQVLQFLIVGTMLRDELQANYQITPDSIGMWVGFFIQELVQKSKQQHLLDIGIGSGNLVATIQQVLENETTQIVGVDNDDTLITLASGMSALLDQKWQLKYEDVVTATDVHDFDIVVGDLPVGFYPQSVSSDDFQVAVASGTLTYSHHLMIEKAIKSLKPGGWTFLLVPTNLFESDQASELLKWLQTDNVWFQAFIQFADKLFANTSSQKALLVLQKPGALGQQAHPALLAKVPELTDRSGNARFITEFKSWAQTNQQSQ</sequence>
<name>A0A7G9T502_9LACO</name>
<keyword evidence="3" id="KW-1185">Reference proteome</keyword>
<evidence type="ECO:0000313" key="2">
    <source>
        <dbReference type="EMBL" id="QNN75177.1"/>
    </source>
</evidence>
<dbReference type="PANTHER" id="PTHR41313">
    <property type="entry name" value="ADENINE-SPECIFIC METHYLTRANSFERASE"/>
    <property type="match status" value="1"/>
</dbReference>
<accession>A0A7G9T502</accession>
<dbReference type="EMBL" id="CP060724">
    <property type="protein sequence ID" value="QNN75177.1"/>
    <property type="molecule type" value="Genomic_DNA"/>
</dbReference>
<gene>
    <name evidence="2" type="ORF">H9L19_07370</name>
</gene>
<feature type="domain" description="DNA methylase adenine-specific" evidence="1">
    <location>
        <begin position="109"/>
        <end position="292"/>
    </location>
</feature>
<organism evidence="2 3">
    <name type="scientific">Weissella diestrammenae</name>
    <dbReference type="NCBI Taxonomy" id="1162633"/>
    <lineage>
        <taxon>Bacteria</taxon>
        <taxon>Bacillati</taxon>
        <taxon>Bacillota</taxon>
        <taxon>Bacilli</taxon>
        <taxon>Lactobacillales</taxon>
        <taxon>Lactobacillaceae</taxon>
        <taxon>Weissella</taxon>
    </lineage>
</organism>
<dbReference type="GO" id="GO:0003677">
    <property type="term" value="F:DNA binding"/>
    <property type="evidence" value="ECO:0007669"/>
    <property type="project" value="InterPro"/>
</dbReference>
<dbReference type="Gene3D" id="3.40.50.150">
    <property type="entry name" value="Vaccinia Virus protein VP39"/>
    <property type="match status" value="1"/>
</dbReference>
<proteinExistence type="predicted"/>
<dbReference type="Pfam" id="PF02384">
    <property type="entry name" value="N6_Mtase"/>
    <property type="match status" value="1"/>
</dbReference>
<dbReference type="GO" id="GO:0032259">
    <property type="term" value="P:methylation"/>
    <property type="evidence" value="ECO:0007669"/>
    <property type="project" value="UniProtKB-KW"/>
</dbReference>
<dbReference type="GO" id="GO:0008170">
    <property type="term" value="F:N-methyltransferase activity"/>
    <property type="evidence" value="ECO:0007669"/>
    <property type="project" value="InterPro"/>
</dbReference>
<reference evidence="2 3" key="1">
    <citation type="submission" date="2020-08" db="EMBL/GenBank/DDBJ databases">
        <title>Genome sequence of Weissella diestrammenae KACC 16890T.</title>
        <authorList>
            <person name="Hyun D.-W."/>
            <person name="Bae J.-W."/>
        </authorList>
    </citation>
    <scope>NUCLEOTIDE SEQUENCE [LARGE SCALE GENOMIC DNA]</scope>
    <source>
        <strain evidence="2 3">KACC 16890</strain>
    </source>
</reference>
<dbReference type="CDD" id="cd02440">
    <property type="entry name" value="AdoMet_MTases"/>
    <property type="match status" value="1"/>
</dbReference>
<dbReference type="SUPFAM" id="SSF53335">
    <property type="entry name" value="S-adenosyl-L-methionine-dependent methyltransferases"/>
    <property type="match status" value="1"/>
</dbReference>
<evidence type="ECO:0000259" key="1">
    <source>
        <dbReference type="Pfam" id="PF02384"/>
    </source>
</evidence>
<evidence type="ECO:0000313" key="3">
    <source>
        <dbReference type="Proteomes" id="UP000515800"/>
    </source>
</evidence>
<protein>
    <submittedName>
        <fullName evidence="2">Class I SAM-dependent methyltransferase</fullName>
    </submittedName>
</protein>
<dbReference type="PANTHER" id="PTHR41313:SF1">
    <property type="entry name" value="DNA METHYLASE ADENINE-SPECIFIC DOMAIN-CONTAINING PROTEIN"/>
    <property type="match status" value="1"/>
</dbReference>
<keyword evidence="2" id="KW-0489">Methyltransferase</keyword>
<dbReference type="InterPro" id="IPR003356">
    <property type="entry name" value="DNA_methylase_A-5"/>
</dbReference>
<dbReference type="AlphaFoldDB" id="A0A7G9T502"/>
<dbReference type="RefSeq" id="WP_187529012.1">
    <property type="nucleotide sequence ID" value="NZ_CP060724.1"/>
</dbReference>